<dbReference type="GO" id="GO:0010008">
    <property type="term" value="C:endosome membrane"/>
    <property type="evidence" value="ECO:0007669"/>
    <property type="project" value="UniProtKB-SubCell"/>
</dbReference>
<keyword evidence="8 28" id="KW-0963">Cytoplasm</keyword>
<evidence type="ECO:0000256" key="26">
    <source>
        <dbReference type="ARBA" id="ARBA00025121"/>
    </source>
</evidence>
<name>A0A8M1GYS2_URSMA</name>
<dbReference type="GO" id="GO:0006915">
    <property type="term" value="P:apoptotic process"/>
    <property type="evidence" value="ECO:0007669"/>
    <property type="project" value="UniProtKB-KW"/>
</dbReference>
<evidence type="ECO:0000256" key="10">
    <source>
        <dbReference type="ARBA" id="ARBA00022553"/>
    </source>
</evidence>
<keyword evidence="19 29" id="KW-0175">Coiled coil</keyword>
<gene>
    <name evidence="35 36" type="primary">BECN1</name>
</gene>
<dbReference type="GO" id="GO:0045324">
    <property type="term" value="P:late endosome to vacuole transport"/>
    <property type="evidence" value="ECO:0007669"/>
    <property type="project" value="TreeGrafter"/>
</dbReference>
<protein>
    <recommendedName>
        <fullName evidence="7 28">Beclin-1</fullName>
    </recommendedName>
</protein>
<evidence type="ECO:0000256" key="3">
    <source>
        <dbReference type="ARBA" id="ARBA00004318"/>
    </source>
</evidence>
<dbReference type="Pfam" id="PF15285">
    <property type="entry name" value="BH3"/>
    <property type="match status" value="1"/>
</dbReference>
<evidence type="ECO:0000259" key="32">
    <source>
        <dbReference type="Pfam" id="PF15285"/>
    </source>
</evidence>
<sequence length="473" mass="53888">MEGSKTSSSTMQVSFVCQRCSQPLKLDTSFKILDRVTIQELTAPLLATAQVKPGETQEEEANSGEEPFLETRQDGVSRRFIPPASPSRPTFVLSAPVEDQHGLPLGERMMSTESANSFTLIGEASDGGTMENLSRRLKVTGDLFDIMSGQTDVDHPLCEECTDTLLDQLDTQLNVTENECQNYKRCLEILEQMSEDDSEQLQLELKELALEEGRLIQELEDVEKNRKIVAENLEKVQAEAERLDQEEAQYQKEYSEFKRQQLELDDELKSVENQMRYAQMQLDKLKKTNVFNATFHIWHSGQFGTINNFRLGRLPSVPVEWNEINAAWGQTVLLLHALANKMGLKFQRYRLVPYGNHSYLESLTDKSKELPLYCSGGLRFFWDNKFDHAMVAFLDCVQQFKEEVEKGETRFCLPYRSVFLNAERTWSGTKQSRAEGAVRMEANSVNGGKAGNAAKSHNTDGKRRIQHSKQDRM</sequence>
<feature type="domain" description="Beclin-1 BH3" evidence="32">
    <location>
        <begin position="126"/>
        <end position="150"/>
    </location>
</feature>
<keyword evidence="34" id="KW-1185">Reference proteome</keyword>
<evidence type="ECO:0000256" key="11">
    <source>
        <dbReference type="ARBA" id="ARBA00022618"/>
    </source>
</evidence>
<dbReference type="PANTHER" id="PTHR12768">
    <property type="entry name" value="BECLIN 1"/>
    <property type="match status" value="1"/>
</dbReference>
<feature type="domain" description="Atg6 BARA" evidence="31">
    <location>
        <begin position="285"/>
        <end position="416"/>
    </location>
</feature>
<feature type="coiled-coil region" evidence="29">
    <location>
        <begin position="166"/>
        <end position="288"/>
    </location>
</feature>
<evidence type="ECO:0000259" key="33">
    <source>
        <dbReference type="Pfam" id="PF17675"/>
    </source>
</evidence>
<feature type="region of interest" description="Disordered" evidence="30">
    <location>
        <begin position="441"/>
        <end position="473"/>
    </location>
</feature>
<evidence type="ECO:0000256" key="9">
    <source>
        <dbReference type="ARBA" id="ARBA00022499"/>
    </source>
</evidence>
<dbReference type="GO" id="GO:0051301">
    <property type="term" value="P:cell division"/>
    <property type="evidence" value="ECO:0007669"/>
    <property type="project" value="UniProtKB-KW"/>
</dbReference>
<evidence type="ECO:0000313" key="36">
    <source>
        <dbReference type="RefSeq" id="XP_040496504.1"/>
    </source>
</evidence>
<dbReference type="Gene3D" id="1.10.418.40">
    <property type="entry name" value="Autophagy protein 6/Beclin 1"/>
    <property type="match status" value="1"/>
</dbReference>
<dbReference type="InterPro" id="IPR029318">
    <property type="entry name" value="BH3_dom"/>
</dbReference>
<dbReference type="GO" id="GO:0031966">
    <property type="term" value="C:mitochondrial membrane"/>
    <property type="evidence" value="ECO:0007669"/>
    <property type="project" value="UniProtKB-SubCell"/>
</dbReference>
<keyword evidence="14 28" id="KW-0256">Endoplasmic reticulum</keyword>
<feature type="domain" description="Atg6/beclin coiled-coil" evidence="33">
    <location>
        <begin position="156"/>
        <end position="282"/>
    </location>
</feature>
<keyword evidence="21 28" id="KW-0496">Mitochondrion</keyword>
<evidence type="ECO:0000256" key="13">
    <source>
        <dbReference type="ARBA" id="ARBA00022753"/>
    </source>
</evidence>
<evidence type="ECO:0000256" key="21">
    <source>
        <dbReference type="ARBA" id="ARBA00023128"/>
    </source>
</evidence>
<evidence type="ECO:0000256" key="2">
    <source>
        <dbReference type="ARBA" id="ARBA00004150"/>
    </source>
</evidence>
<dbReference type="GO" id="GO:0034271">
    <property type="term" value="C:phosphatidylinositol 3-kinase complex, class III, type I"/>
    <property type="evidence" value="ECO:0007669"/>
    <property type="project" value="TreeGrafter"/>
</dbReference>
<keyword evidence="20" id="KW-0051">Antiviral defense</keyword>
<evidence type="ECO:0000256" key="8">
    <source>
        <dbReference type="ARBA" id="ARBA00022490"/>
    </source>
</evidence>
<organism evidence="34 36">
    <name type="scientific">Ursus maritimus</name>
    <name type="common">Polar bear</name>
    <name type="synonym">Thalarctos maritimus</name>
    <dbReference type="NCBI Taxonomy" id="29073"/>
    <lineage>
        <taxon>Eukaryota</taxon>
        <taxon>Metazoa</taxon>
        <taxon>Chordata</taxon>
        <taxon>Craniata</taxon>
        <taxon>Vertebrata</taxon>
        <taxon>Euteleostomi</taxon>
        <taxon>Mammalia</taxon>
        <taxon>Eutheria</taxon>
        <taxon>Laurasiatheria</taxon>
        <taxon>Carnivora</taxon>
        <taxon>Caniformia</taxon>
        <taxon>Ursidae</taxon>
        <taxon>Ursus</taxon>
    </lineage>
</organism>
<keyword evidence="17 28" id="KW-0072">Autophagy</keyword>
<dbReference type="GO" id="GO:0034272">
    <property type="term" value="C:phosphatidylinositol 3-kinase complex, class III, type II"/>
    <property type="evidence" value="ECO:0007669"/>
    <property type="project" value="TreeGrafter"/>
</dbReference>
<evidence type="ECO:0000256" key="25">
    <source>
        <dbReference type="ARBA" id="ARBA00023329"/>
    </source>
</evidence>
<keyword evidence="24" id="KW-0131">Cell cycle</keyword>
<dbReference type="PANTHER" id="PTHR12768:SF6">
    <property type="entry name" value="BECLIN-1"/>
    <property type="match status" value="1"/>
</dbReference>
<evidence type="ECO:0000256" key="17">
    <source>
        <dbReference type="ARBA" id="ARBA00023006"/>
    </source>
</evidence>
<evidence type="ECO:0000256" key="23">
    <source>
        <dbReference type="ARBA" id="ARBA00023242"/>
    </source>
</evidence>
<dbReference type="GO" id="GO:0000407">
    <property type="term" value="C:phagophore assembly site"/>
    <property type="evidence" value="ECO:0007669"/>
    <property type="project" value="TreeGrafter"/>
</dbReference>
<evidence type="ECO:0000256" key="20">
    <source>
        <dbReference type="ARBA" id="ARBA00023118"/>
    </source>
</evidence>
<dbReference type="RefSeq" id="XP_040496504.1">
    <property type="nucleotide sequence ID" value="XM_040640570.1"/>
</dbReference>
<evidence type="ECO:0000256" key="4">
    <source>
        <dbReference type="ARBA" id="ARBA00004406"/>
    </source>
</evidence>
<dbReference type="GO" id="GO:0006995">
    <property type="term" value="P:cellular response to nitrogen starvation"/>
    <property type="evidence" value="ECO:0007669"/>
    <property type="project" value="TreeGrafter"/>
</dbReference>
<dbReference type="CTD" id="8678"/>
<keyword evidence="18 28" id="KW-0333">Golgi apparatus</keyword>
<keyword evidence="16" id="KW-0007">Acetylation</keyword>
<evidence type="ECO:0000256" key="28">
    <source>
        <dbReference type="RuleBase" id="RU367123"/>
    </source>
</evidence>
<keyword evidence="15" id="KW-0832">Ubl conjugation</keyword>
<dbReference type="OrthoDB" id="20368at2759"/>
<dbReference type="Pfam" id="PF04111">
    <property type="entry name" value="APG6"/>
    <property type="match status" value="1"/>
</dbReference>
<keyword evidence="9" id="KW-1017">Isopeptide bond</keyword>
<keyword evidence="22 28" id="KW-0472">Membrane</keyword>
<keyword evidence="23" id="KW-0539">Nucleus</keyword>
<dbReference type="InterPro" id="IPR041691">
    <property type="entry name" value="Atg6/beclin_CC"/>
</dbReference>
<dbReference type="Pfam" id="PF17675">
    <property type="entry name" value="APG6_N"/>
    <property type="match status" value="1"/>
</dbReference>
<evidence type="ECO:0000256" key="19">
    <source>
        <dbReference type="ARBA" id="ARBA00023054"/>
    </source>
</evidence>
<keyword evidence="12" id="KW-0053">Apoptosis</keyword>
<evidence type="ECO:0000256" key="27">
    <source>
        <dbReference type="ARBA" id="ARBA00056025"/>
    </source>
</evidence>
<dbReference type="InterPro" id="IPR040455">
    <property type="entry name" value="Atg6_BARA"/>
</dbReference>
<dbReference type="GO" id="GO:0005794">
    <property type="term" value="C:Golgi apparatus"/>
    <property type="evidence" value="ECO:0007669"/>
    <property type="project" value="UniProtKB-SubCell"/>
</dbReference>
<evidence type="ECO:0000256" key="7">
    <source>
        <dbReference type="ARBA" id="ARBA00018490"/>
    </source>
</evidence>
<keyword evidence="25 28" id="KW-0968">Cytoplasmic vesicle</keyword>
<feature type="region of interest" description="Disordered" evidence="30">
    <location>
        <begin position="49"/>
        <end position="72"/>
    </location>
</feature>
<dbReference type="Gene3D" id="6.10.250.3110">
    <property type="match status" value="1"/>
</dbReference>
<dbReference type="GO" id="GO:0005634">
    <property type="term" value="C:nucleus"/>
    <property type="evidence" value="ECO:0007669"/>
    <property type="project" value="UniProtKB-SubCell"/>
</dbReference>
<evidence type="ECO:0000256" key="1">
    <source>
        <dbReference type="ARBA" id="ARBA00004123"/>
    </source>
</evidence>
<accession>A0A8M1GYS2</accession>
<dbReference type="GeneID" id="103672587"/>
<dbReference type="GO" id="GO:0030674">
    <property type="term" value="F:protein-macromolecule adaptor activity"/>
    <property type="evidence" value="ECO:0007669"/>
    <property type="project" value="TreeGrafter"/>
</dbReference>
<dbReference type="InterPro" id="IPR038274">
    <property type="entry name" value="Atg6/Beclin_C_sf"/>
</dbReference>
<feature type="compositionally biased region" description="Basic and acidic residues" evidence="30">
    <location>
        <begin position="457"/>
        <end position="473"/>
    </location>
</feature>
<evidence type="ECO:0000256" key="14">
    <source>
        <dbReference type="ARBA" id="ARBA00022824"/>
    </source>
</evidence>
<evidence type="ECO:0000256" key="16">
    <source>
        <dbReference type="ARBA" id="ARBA00022990"/>
    </source>
</evidence>
<dbReference type="GO" id="GO:0000423">
    <property type="term" value="P:mitophagy"/>
    <property type="evidence" value="ECO:0007669"/>
    <property type="project" value="TreeGrafter"/>
</dbReference>
<comment type="function">
    <text evidence="26">Beclin-1-C 35 kDa localized to mitochondria can promote apoptosis; it induces the mitochondrial translocation of BAX and the release of proapoptotic factors.</text>
</comment>
<dbReference type="GO" id="GO:0005789">
    <property type="term" value="C:endoplasmic reticulum membrane"/>
    <property type="evidence" value="ECO:0007669"/>
    <property type="project" value="UniProtKB-SubCell"/>
</dbReference>
<evidence type="ECO:0000259" key="31">
    <source>
        <dbReference type="Pfam" id="PF04111"/>
    </source>
</evidence>
<dbReference type="GO" id="GO:0051607">
    <property type="term" value="P:defense response to virus"/>
    <property type="evidence" value="ECO:0007669"/>
    <property type="project" value="UniProtKB-KW"/>
</dbReference>
<comment type="subcellular location">
    <subcellularLocation>
        <location evidence="28">Cytoplasm</location>
    </subcellularLocation>
    <subcellularLocation>
        <location evidence="2 28">Golgi apparatus</location>
        <location evidence="2 28">trans-Golgi network membrane</location>
        <topology evidence="2 28">Peripheral membrane protein</topology>
    </subcellularLocation>
    <subcellularLocation>
        <location evidence="5 28">Endosome membrane</location>
        <topology evidence="5 28">Peripheral membrane protein</topology>
    </subcellularLocation>
    <subcellularLocation>
        <location evidence="4 28">Endoplasmic reticulum membrane</location>
        <topology evidence="4 28">Peripheral membrane protein</topology>
    </subcellularLocation>
    <subcellularLocation>
        <location evidence="3 28">Mitochondrion membrane</location>
        <topology evidence="3 28">Peripheral membrane protein</topology>
    </subcellularLocation>
    <subcellularLocation>
        <location evidence="28">Cytoplasmic vesicle</location>
        <location evidence="28">Autophagosome</location>
    </subcellularLocation>
    <subcellularLocation>
        <location evidence="1">Nucleus</location>
    </subcellularLocation>
</comment>
<keyword evidence="11" id="KW-0132">Cell division</keyword>
<dbReference type="GO" id="GO:0045022">
    <property type="term" value="P:early endosome to late endosome transport"/>
    <property type="evidence" value="ECO:0007669"/>
    <property type="project" value="UniProtKB-UniRule"/>
</dbReference>
<dbReference type="GO" id="GO:0000045">
    <property type="term" value="P:autophagosome assembly"/>
    <property type="evidence" value="ECO:0007669"/>
    <property type="project" value="UniProtKB-UniRule"/>
</dbReference>
<evidence type="ECO:0000313" key="34">
    <source>
        <dbReference type="Proteomes" id="UP000261680"/>
    </source>
</evidence>
<evidence type="ECO:0000256" key="24">
    <source>
        <dbReference type="ARBA" id="ARBA00023306"/>
    </source>
</evidence>
<evidence type="ECO:0000256" key="30">
    <source>
        <dbReference type="SAM" id="MobiDB-lite"/>
    </source>
</evidence>
<evidence type="ECO:0000256" key="22">
    <source>
        <dbReference type="ARBA" id="ARBA00023136"/>
    </source>
</evidence>
<proteinExistence type="inferred from homology"/>
<evidence type="ECO:0000256" key="6">
    <source>
        <dbReference type="ARBA" id="ARBA00005965"/>
    </source>
</evidence>
<evidence type="ECO:0000256" key="12">
    <source>
        <dbReference type="ARBA" id="ARBA00022703"/>
    </source>
</evidence>
<evidence type="ECO:0000256" key="15">
    <source>
        <dbReference type="ARBA" id="ARBA00022843"/>
    </source>
</evidence>
<dbReference type="GO" id="GO:0005776">
    <property type="term" value="C:autophagosome"/>
    <property type="evidence" value="ECO:0007669"/>
    <property type="project" value="UniProtKB-SubCell"/>
</dbReference>
<dbReference type="AlphaFoldDB" id="A0A8M1GYS2"/>
<dbReference type="RefSeq" id="XP_040496503.1">
    <property type="nucleotide sequence ID" value="XM_040640569.1"/>
</dbReference>
<evidence type="ECO:0000256" key="18">
    <source>
        <dbReference type="ARBA" id="ARBA00023034"/>
    </source>
</evidence>
<dbReference type="InterPro" id="IPR007243">
    <property type="entry name" value="Atg6/Beclin"/>
</dbReference>
<dbReference type="GO" id="GO:0043548">
    <property type="term" value="F:phosphatidylinositol 3-kinase binding"/>
    <property type="evidence" value="ECO:0007669"/>
    <property type="project" value="TreeGrafter"/>
</dbReference>
<dbReference type="FunFam" id="1.10.418.40:FF:000001">
    <property type="entry name" value="beclin-1 isoform X1"/>
    <property type="match status" value="1"/>
</dbReference>
<comment type="function">
    <text evidence="27">Plays a central role in autophagy. Acts as a core subunit of the PI3K complex that mediates formation of phosphatidylinositol 3-phosphate; different complex forms are believed to play a role in multiple membrane trafficking pathways: PI3KC3-C1 is involved in initiation of autophagosomes and PI3KC3-C2 in maturation of autophagosomes and endocytosis. Involved in regulation of degradative endocytic trafficking and required for the abscission step in cytokinesis, probably in the context of PI3KC3-C2. Essential for the formation of PI3KC3-C2 but not PI3KC3-C1 PI3K complex forms. Involved in endocytosis. May play a role in antiviral host defense.</text>
</comment>
<evidence type="ECO:0000256" key="5">
    <source>
        <dbReference type="ARBA" id="ARBA00004481"/>
    </source>
</evidence>
<keyword evidence="10" id="KW-0597">Phosphoprotein</keyword>
<evidence type="ECO:0000256" key="29">
    <source>
        <dbReference type="SAM" id="Coils"/>
    </source>
</evidence>
<comment type="similarity">
    <text evidence="6 28">Belongs to the beclin family.</text>
</comment>
<evidence type="ECO:0000313" key="35">
    <source>
        <dbReference type="RefSeq" id="XP_040496503.1"/>
    </source>
</evidence>
<dbReference type="Proteomes" id="UP000261680">
    <property type="component" value="Unplaced"/>
</dbReference>
<keyword evidence="13 28" id="KW-0967">Endosome</keyword>
<reference evidence="35 36" key="1">
    <citation type="submission" date="2025-04" db="UniProtKB">
        <authorList>
            <consortium name="RefSeq"/>
        </authorList>
    </citation>
    <scope>IDENTIFICATION</scope>
    <source>
        <tissue evidence="35 36">Whole blood</tissue>
    </source>
</reference>